<evidence type="ECO:0000256" key="6">
    <source>
        <dbReference type="RuleBase" id="RU363053"/>
    </source>
</evidence>
<comment type="caution">
    <text evidence="7">The sequence shown here is derived from an EMBL/GenBank/DDBJ whole genome shotgun (WGS) entry which is preliminary data.</text>
</comment>
<accession>A0A9N9A196</accession>
<dbReference type="EMBL" id="CAJVPP010000812">
    <property type="protein sequence ID" value="CAG8514122.1"/>
    <property type="molecule type" value="Genomic_DNA"/>
</dbReference>
<keyword evidence="4" id="KW-1133">Transmembrane helix</keyword>
<gene>
    <name evidence="7" type="ORF">FMOSSE_LOCUS4694</name>
</gene>
<name>A0A9N9A196_FUNMO</name>
<evidence type="ECO:0000256" key="1">
    <source>
        <dbReference type="ARBA" id="ARBA00004141"/>
    </source>
</evidence>
<dbReference type="PANTHER" id="PTHR11266">
    <property type="entry name" value="PEROXISOMAL MEMBRANE PROTEIN 2, PXMP2 MPV17"/>
    <property type="match status" value="1"/>
</dbReference>
<dbReference type="AlphaFoldDB" id="A0A9N9A196"/>
<comment type="similarity">
    <text evidence="2 6">Belongs to the peroxisomal membrane protein PXMP2/4 family.</text>
</comment>
<evidence type="ECO:0000313" key="7">
    <source>
        <dbReference type="EMBL" id="CAG8514122.1"/>
    </source>
</evidence>
<evidence type="ECO:0000256" key="5">
    <source>
        <dbReference type="ARBA" id="ARBA00023136"/>
    </source>
</evidence>
<evidence type="ECO:0000256" key="3">
    <source>
        <dbReference type="ARBA" id="ARBA00022692"/>
    </source>
</evidence>
<dbReference type="GO" id="GO:0005739">
    <property type="term" value="C:mitochondrion"/>
    <property type="evidence" value="ECO:0007669"/>
    <property type="project" value="TreeGrafter"/>
</dbReference>
<keyword evidence="8" id="KW-1185">Reference proteome</keyword>
<reference evidence="7" key="1">
    <citation type="submission" date="2021-06" db="EMBL/GenBank/DDBJ databases">
        <authorList>
            <person name="Kallberg Y."/>
            <person name="Tangrot J."/>
            <person name="Rosling A."/>
        </authorList>
    </citation>
    <scope>NUCLEOTIDE SEQUENCE</scope>
    <source>
        <strain evidence="7">87-6 pot B 2015</strain>
    </source>
</reference>
<sequence length="190" mass="21515">MSFFSWYKNHLTRRPILIQSITTGTLFATGDVIAQQFVEQRGLESHNSYRTLRLGGFGLCGPSTALWYRSLDRFVTIKNPMLGLVTRVSLDQALFAPCFITTFFICQALMEGQAKSQILEKLGDAFVPTLINNYKLWPAVQLVNFHFVPLNYRTLIVNCVALGWNTYLSVINKKSSDKVNDKGEKINTPL</sequence>
<proteinExistence type="inferred from homology"/>
<evidence type="ECO:0000256" key="2">
    <source>
        <dbReference type="ARBA" id="ARBA00006824"/>
    </source>
</evidence>
<protein>
    <submittedName>
        <fullName evidence="7">9619_t:CDS:1</fullName>
    </submittedName>
</protein>
<keyword evidence="5" id="KW-0472">Membrane</keyword>
<evidence type="ECO:0000313" key="8">
    <source>
        <dbReference type="Proteomes" id="UP000789375"/>
    </source>
</evidence>
<keyword evidence="3" id="KW-0812">Transmembrane</keyword>
<dbReference type="InterPro" id="IPR007248">
    <property type="entry name" value="Mpv17_PMP22"/>
</dbReference>
<dbReference type="Pfam" id="PF04117">
    <property type="entry name" value="Mpv17_PMP22"/>
    <property type="match status" value="1"/>
</dbReference>
<evidence type="ECO:0000256" key="4">
    <source>
        <dbReference type="ARBA" id="ARBA00022989"/>
    </source>
</evidence>
<comment type="subcellular location">
    <subcellularLocation>
        <location evidence="1">Membrane</location>
        <topology evidence="1">Multi-pass membrane protein</topology>
    </subcellularLocation>
</comment>
<dbReference type="PANTHER" id="PTHR11266:SF17">
    <property type="entry name" value="PROTEIN MPV17"/>
    <property type="match status" value="1"/>
</dbReference>
<dbReference type="Proteomes" id="UP000789375">
    <property type="component" value="Unassembled WGS sequence"/>
</dbReference>
<dbReference type="GO" id="GO:0016020">
    <property type="term" value="C:membrane"/>
    <property type="evidence" value="ECO:0007669"/>
    <property type="project" value="UniProtKB-SubCell"/>
</dbReference>
<organism evidence="7 8">
    <name type="scientific">Funneliformis mosseae</name>
    <name type="common">Endomycorrhizal fungus</name>
    <name type="synonym">Glomus mosseae</name>
    <dbReference type="NCBI Taxonomy" id="27381"/>
    <lineage>
        <taxon>Eukaryota</taxon>
        <taxon>Fungi</taxon>
        <taxon>Fungi incertae sedis</taxon>
        <taxon>Mucoromycota</taxon>
        <taxon>Glomeromycotina</taxon>
        <taxon>Glomeromycetes</taxon>
        <taxon>Glomerales</taxon>
        <taxon>Glomeraceae</taxon>
        <taxon>Funneliformis</taxon>
    </lineage>
</organism>